<keyword evidence="6" id="KW-0547">Nucleotide-binding</keyword>
<dbReference type="Proteomes" id="UP000194450">
    <property type="component" value="Unassembled WGS sequence"/>
</dbReference>
<dbReference type="RefSeq" id="WP_086434552.1">
    <property type="nucleotide sequence ID" value="NZ_FXWH01000001.1"/>
</dbReference>
<dbReference type="PANTHER" id="PTHR43071">
    <property type="entry name" value="2-AMINO-4-HYDROXY-6-HYDROXYMETHYLDIHYDROPTERIDINE PYROPHOSPHOKINASE"/>
    <property type="match status" value="1"/>
</dbReference>
<dbReference type="OrthoDB" id="582926at2"/>
<keyword evidence="8" id="KW-0067">ATP-binding</keyword>
<evidence type="ECO:0000313" key="15">
    <source>
        <dbReference type="Proteomes" id="UP000194450"/>
    </source>
</evidence>
<gene>
    <name evidence="14" type="ORF">SAMN06297229_1488</name>
</gene>
<evidence type="ECO:0000256" key="9">
    <source>
        <dbReference type="ARBA" id="ARBA00022909"/>
    </source>
</evidence>
<sequence>MTFYYLCSLGSNIAPEYNISRAKSYLAGIAQEVHYSRVITTEPVAMNSDNEFLNALFVVQTHLPADRLKQAFNTIEISLGRDRSDPDCSIKDRPIDIDILGTISSGPWPEVPDYLVTLKNEFQQQYEVAS</sequence>
<accession>A0A1Y6EVJ2</accession>
<evidence type="ECO:0000256" key="10">
    <source>
        <dbReference type="ARBA" id="ARBA00029409"/>
    </source>
</evidence>
<evidence type="ECO:0000256" key="8">
    <source>
        <dbReference type="ARBA" id="ARBA00022840"/>
    </source>
</evidence>
<dbReference type="GO" id="GO:0003848">
    <property type="term" value="F:2-amino-4-hydroxy-6-hydroxymethyldihydropteridine diphosphokinase activity"/>
    <property type="evidence" value="ECO:0007669"/>
    <property type="project" value="UniProtKB-EC"/>
</dbReference>
<keyword evidence="5" id="KW-0808">Transferase</keyword>
<dbReference type="GO" id="GO:0016301">
    <property type="term" value="F:kinase activity"/>
    <property type="evidence" value="ECO:0007669"/>
    <property type="project" value="UniProtKB-KW"/>
</dbReference>
<proteinExistence type="inferred from homology"/>
<dbReference type="AlphaFoldDB" id="A0A1Y6EVJ2"/>
<dbReference type="Gene3D" id="3.30.70.560">
    <property type="entry name" value="7,8-Dihydro-6-hydroxymethylpterin-pyrophosphokinase HPPK"/>
    <property type="match status" value="1"/>
</dbReference>
<protein>
    <recommendedName>
        <fullName evidence="4">2-amino-4-hydroxy-6-hydroxymethyldihydropteridine pyrophosphokinase</fullName>
        <ecNumber evidence="3">2.7.6.3</ecNumber>
    </recommendedName>
    <alternativeName>
        <fullName evidence="11">6-hydroxymethyl-7,8-dihydropterin pyrophosphokinase</fullName>
    </alternativeName>
    <alternativeName>
        <fullName evidence="12">7,8-dihydro-6-hydroxymethylpterin-pyrophosphokinase</fullName>
    </alternativeName>
</protein>
<organism evidence="14 15">
    <name type="scientific">Pseudidiomarina planktonica</name>
    <dbReference type="NCBI Taxonomy" id="1323738"/>
    <lineage>
        <taxon>Bacteria</taxon>
        <taxon>Pseudomonadati</taxon>
        <taxon>Pseudomonadota</taxon>
        <taxon>Gammaproteobacteria</taxon>
        <taxon>Alteromonadales</taxon>
        <taxon>Idiomarinaceae</taxon>
        <taxon>Pseudidiomarina</taxon>
    </lineage>
</organism>
<evidence type="ECO:0000256" key="12">
    <source>
        <dbReference type="ARBA" id="ARBA00033413"/>
    </source>
</evidence>
<evidence type="ECO:0000256" key="4">
    <source>
        <dbReference type="ARBA" id="ARBA00016218"/>
    </source>
</evidence>
<dbReference type="GO" id="GO:0046654">
    <property type="term" value="P:tetrahydrofolate biosynthetic process"/>
    <property type="evidence" value="ECO:0007669"/>
    <property type="project" value="UniProtKB-UniPathway"/>
</dbReference>
<dbReference type="InterPro" id="IPR000550">
    <property type="entry name" value="Hppk"/>
</dbReference>
<dbReference type="EC" id="2.7.6.3" evidence="3"/>
<keyword evidence="7 14" id="KW-0418">Kinase</keyword>
<name>A0A1Y6EVJ2_9GAMM</name>
<dbReference type="SUPFAM" id="SSF55083">
    <property type="entry name" value="6-hydroxymethyl-7,8-dihydropterin pyrophosphokinase, HPPK"/>
    <property type="match status" value="1"/>
</dbReference>
<keyword evidence="15" id="KW-1185">Reference proteome</keyword>
<reference evidence="15" key="1">
    <citation type="submission" date="2017-04" db="EMBL/GenBank/DDBJ databases">
        <authorList>
            <person name="Varghese N."/>
            <person name="Submissions S."/>
        </authorList>
    </citation>
    <scope>NUCLEOTIDE SEQUENCE [LARGE SCALE GENOMIC DNA]</scope>
</reference>
<dbReference type="InterPro" id="IPR035907">
    <property type="entry name" value="Hppk_sf"/>
</dbReference>
<evidence type="ECO:0000256" key="2">
    <source>
        <dbReference type="ARBA" id="ARBA00005810"/>
    </source>
</evidence>
<dbReference type="PANTHER" id="PTHR43071:SF1">
    <property type="entry name" value="2-AMINO-4-HYDROXY-6-HYDROXYMETHYLDIHYDROPTERIDINE PYROPHOSPHOKINASE"/>
    <property type="match status" value="1"/>
</dbReference>
<comment type="pathway">
    <text evidence="1">Cofactor biosynthesis; tetrahydrofolate biosynthesis; 2-amino-4-hydroxy-6-hydroxymethyl-7,8-dihydropteridine diphosphate from 7,8-dihydroneopterin triphosphate: step 4/4.</text>
</comment>
<evidence type="ECO:0000256" key="7">
    <source>
        <dbReference type="ARBA" id="ARBA00022777"/>
    </source>
</evidence>
<evidence type="ECO:0000256" key="3">
    <source>
        <dbReference type="ARBA" id="ARBA00013253"/>
    </source>
</evidence>
<comment type="similarity">
    <text evidence="2">Belongs to the HPPK family.</text>
</comment>
<evidence type="ECO:0000256" key="11">
    <source>
        <dbReference type="ARBA" id="ARBA00029766"/>
    </source>
</evidence>
<dbReference type="GO" id="GO:0046656">
    <property type="term" value="P:folic acid biosynthetic process"/>
    <property type="evidence" value="ECO:0007669"/>
    <property type="project" value="UniProtKB-KW"/>
</dbReference>
<evidence type="ECO:0000313" key="14">
    <source>
        <dbReference type="EMBL" id="SMQ66296.1"/>
    </source>
</evidence>
<evidence type="ECO:0000256" key="5">
    <source>
        <dbReference type="ARBA" id="ARBA00022679"/>
    </source>
</evidence>
<evidence type="ECO:0000259" key="13">
    <source>
        <dbReference type="Pfam" id="PF01288"/>
    </source>
</evidence>
<evidence type="ECO:0000256" key="6">
    <source>
        <dbReference type="ARBA" id="ARBA00022741"/>
    </source>
</evidence>
<keyword evidence="9" id="KW-0289">Folate biosynthesis</keyword>
<feature type="domain" description="7,8-dihydro-6-hydroxymethylpterin-pyrophosphokinase" evidence="13">
    <location>
        <begin position="7"/>
        <end position="109"/>
    </location>
</feature>
<dbReference type="Pfam" id="PF01288">
    <property type="entry name" value="HPPK"/>
    <property type="match status" value="1"/>
</dbReference>
<dbReference type="EMBL" id="FXWH01000001">
    <property type="protein sequence ID" value="SMQ66296.1"/>
    <property type="molecule type" value="Genomic_DNA"/>
</dbReference>
<comment type="function">
    <text evidence="10">Catalyzes the transfer of pyrophosphate from adenosine triphosphate (ATP) to 6-hydroxymethyl-7,8-dihydropterin, an enzymatic step in folate biosynthesis pathway.</text>
</comment>
<evidence type="ECO:0000256" key="1">
    <source>
        <dbReference type="ARBA" id="ARBA00005051"/>
    </source>
</evidence>
<dbReference type="UniPathway" id="UPA00077">
    <property type="reaction ID" value="UER00155"/>
</dbReference>
<dbReference type="GO" id="GO:0005524">
    <property type="term" value="F:ATP binding"/>
    <property type="evidence" value="ECO:0007669"/>
    <property type="project" value="UniProtKB-KW"/>
</dbReference>